<dbReference type="SMART" id="SM00233">
    <property type="entry name" value="PH"/>
    <property type="match status" value="1"/>
</dbReference>
<dbReference type="PROSITE" id="PS50004">
    <property type="entry name" value="C2"/>
    <property type="match status" value="1"/>
</dbReference>
<evidence type="ECO:0000256" key="1">
    <source>
        <dbReference type="ARBA" id="ARBA00022468"/>
    </source>
</evidence>
<evidence type="ECO:0000256" key="6">
    <source>
        <dbReference type="PROSITE-ProRule" id="PRU00432"/>
    </source>
</evidence>
<dbReference type="InterPro" id="IPR000008">
    <property type="entry name" value="C2_dom"/>
</dbReference>
<keyword evidence="2" id="KW-0479">Metal-binding</keyword>
<keyword evidence="3" id="KW-0677">Repeat</keyword>
<dbReference type="Pfam" id="PF00168">
    <property type="entry name" value="C2"/>
    <property type="match status" value="1"/>
</dbReference>
<dbReference type="InterPro" id="IPR001849">
    <property type="entry name" value="PH_domain"/>
</dbReference>
<dbReference type="Gene3D" id="1.10.506.10">
    <property type="entry name" value="GTPase Activation - p120gap, domain 1"/>
    <property type="match status" value="1"/>
</dbReference>
<dbReference type="PROSITE" id="PS51113">
    <property type="entry name" value="ZF_BTK"/>
    <property type="match status" value="1"/>
</dbReference>
<evidence type="ECO:0000256" key="2">
    <source>
        <dbReference type="ARBA" id="ARBA00022723"/>
    </source>
</evidence>
<keyword evidence="1" id="KW-0343">GTPase activation</keyword>
<feature type="domain" description="PH" evidence="7">
    <location>
        <begin position="539"/>
        <end position="646"/>
    </location>
</feature>
<keyword evidence="5" id="KW-0862">Zinc</keyword>
<feature type="domain" description="Ras-GAP" evidence="9">
    <location>
        <begin position="274"/>
        <end position="483"/>
    </location>
</feature>
<evidence type="ECO:0000259" key="8">
    <source>
        <dbReference type="PROSITE" id="PS50004"/>
    </source>
</evidence>
<dbReference type="SMART" id="SM00323">
    <property type="entry name" value="RasGAP"/>
    <property type="match status" value="1"/>
</dbReference>
<proteinExistence type="predicted"/>
<dbReference type="PROSITE" id="PS50003">
    <property type="entry name" value="PH_DOMAIN"/>
    <property type="match status" value="1"/>
</dbReference>
<keyword evidence="11" id="KW-1185">Reference proteome</keyword>
<reference evidence="10 11" key="1">
    <citation type="submission" date="2022-05" db="EMBL/GenBank/DDBJ databases">
        <authorList>
            <consortium name="Genoscope - CEA"/>
            <person name="William W."/>
        </authorList>
    </citation>
    <scope>NUCLEOTIDE SEQUENCE [LARGE SCALE GENOMIC DNA]</scope>
</reference>
<dbReference type="Proteomes" id="UP001159427">
    <property type="component" value="Unassembled WGS sequence"/>
</dbReference>
<feature type="domain" description="C2" evidence="8">
    <location>
        <begin position="1"/>
        <end position="69"/>
    </location>
</feature>
<keyword evidence="4 6" id="KW-0863">Zinc-finger</keyword>
<dbReference type="InterPro" id="IPR023152">
    <property type="entry name" value="RasGAP_CS"/>
</dbReference>
<dbReference type="Pfam" id="PF00169">
    <property type="entry name" value="PH"/>
    <property type="match status" value="1"/>
</dbReference>
<evidence type="ECO:0000256" key="3">
    <source>
        <dbReference type="ARBA" id="ARBA00022737"/>
    </source>
</evidence>
<evidence type="ECO:0000313" key="11">
    <source>
        <dbReference type="Proteomes" id="UP001159427"/>
    </source>
</evidence>
<dbReference type="InterPro" id="IPR011993">
    <property type="entry name" value="PH-like_dom_sf"/>
</dbReference>
<gene>
    <name evidence="10" type="ORF">PEVE_00035542</name>
</gene>
<feature type="non-terminal residue" evidence="10">
    <location>
        <position position="1"/>
    </location>
</feature>
<evidence type="ECO:0000256" key="5">
    <source>
        <dbReference type="ARBA" id="ARBA00022833"/>
    </source>
</evidence>
<dbReference type="PROSITE" id="PS50018">
    <property type="entry name" value="RAS_GTPASE_ACTIV_2"/>
    <property type="match status" value="1"/>
</dbReference>
<evidence type="ECO:0000259" key="7">
    <source>
        <dbReference type="PROSITE" id="PS50003"/>
    </source>
</evidence>
<dbReference type="SUPFAM" id="SSF49562">
    <property type="entry name" value="C2 domain (Calcium/lipid-binding domain, CaLB)"/>
    <property type="match status" value="1"/>
</dbReference>
<dbReference type="InterPro" id="IPR039360">
    <property type="entry name" value="Ras_GTPase"/>
</dbReference>
<dbReference type="SUPFAM" id="SSF50729">
    <property type="entry name" value="PH domain-like"/>
    <property type="match status" value="1"/>
</dbReference>
<dbReference type="Pfam" id="PF00616">
    <property type="entry name" value="RasGAP"/>
    <property type="match status" value="1"/>
</dbReference>
<dbReference type="SUPFAM" id="SSF48350">
    <property type="entry name" value="GTPase activation domain, GAP"/>
    <property type="match status" value="1"/>
</dbReference>
<dbReference type="InterPro" id="IPR001936">
    <property type="entry name" value="RasGAP_dom"/>
</dbReference>
<dbReference type="PANTHER" id="PTHR10194">
    <property type="entry name" value="RAS GTPASE-ACTIVATING PROTEINS"/>
    <property type="match status" value="1"/>
</dbReference>
<dbReference type="PANTHER" id="PTHR10194:SF144">
    <property type="entry name" value="RASGAP-ACTIVATING-LIKE PROTEIN 1"/>
    <property type="match status" value="1"/>
</dbReference>
<organism evidence="10 11">
    <name type="scientific">Porites evermanni</name>
    <dbReference type="NCBI Taxonomy" id="104178"/>
    <lineage>
        <taxon>Eukaryota</taxon>
        <taxon>Metazoa</taxon>
        <taxon>Cnidaria</taxon>
        <taxon>Anthozoa</taxon>
        <taxon>Hexacorallia</taxon>
        <taxon>Scleractinia</taxon>
        <taxon>Fungiina</taxon>
        <taxon>Poritidae</taxon>
        <taxon>Porites</taxon>
    </lineage>
</organism>
<dbReference type="EMBL" id="CALNXI010005518">
    <property type="protein sequence ID" value="CAH3197948.1"/>
    <property type="molecule type" value="Genomic_DNA"/>
</dbReference>
<dbReference type="InterPro" id="IPR008936">
    <property type="entry name" value="Rho_GTPase_activation_prot"/>
</dbReference>
<protein>
    <submittedName>
        <fullName evidence="10">Uncharacterized protein</fullName>
    </submittedName>
</protein>
<dbReference type="Gene3D" id="2.60.40.150">
    <property type="entry name" value="C2 domain"/>
    <property type="match status" value="1"/>
</dbReference>
<sequence>SRTATVWRDLEPFWGEEYTMFLPAGFTNLSVYVYDEDTIGVDDLIGRVTFDRDMLTNRGSGAKGLDKWFPLSPVFYSHHFSDIQGDIRIETTLFEKVKRTSRSLSSITIAKTEMRTLRSMSKTNTLNLNNTFQTHAQTSVQSFDQGNKKIWIPSKQKYLEFDIKEPLQDLKLTAEVKIESDALWCSGKATFFLPKLKVGLSRDAWYKLLPLPQTKEQKTENLGSIRMKVRLTQERILPQKCYHPLTEIIVKCTNNPESLDPTVLSLIDQLTTADLSTFAHQLVRLFIGQDLVIPFLDYVTLLEIRKTSNPRTLFRGNSLAAKCMEQFMKIVGIPYLSDTLKPVIDKIFEERKYCELDPSKAERKSSAFRRLSLKPADEQDRSLSVLTGYLEAVMTSILSSFKDCPSYMRVAFRNLARRVSDHFGDEPGYEDSKYTAVSGFLFLRFYAPAILGPKLFGLRNNHADKNVSRTLTILAKTVQKIGNIEFPQHSGKEEWMGPLYKWIGFYTDEVKDFLDRLADVEDEQVPGCDHRRTVFSHSLIIKEGFVKKCRYLDSRLPKPFKFKKRYCWLSTENFLYAKTNDSQTRQFLPTKKILAVERVDESAFQKPNVFQVVSKDYEDTVQILYLAAQDVNEMNQWLSAIRKTTISNPKMLSCFHPGVFHKNKWTCCKRALRQG</sequence>
<dbReference type="InterPro" id="IPR035892">
    <property type="entry name" value="C2_domain_sf"/>
</dbReference>
<comment type="caution">
    <text evidence="10">The sequence shown here is derived from an EMBL/GenBank/DDBJ whole genome shotgun (WGS) entry which is preliminary data.</text>
</comment>
<accession>A0ABN8T2J8</accession>
<evidence type="ECO:0000259" key="9">
    <source>
        <dbReference type="PROSITE" id="PS50018"/>
    </source>
</evidence>
<dbReference type="PROSITE" id="PS00509">
    <property type="entry name" value="RAS_GTPASE_ACTIV_1"/>
    <property type="match status" value="1"/>
</dbReference>
<evidence type="ECO:0000313" key="10">
    <source>
        <dbReference type="EMBL" id="CAH3197948.1"/>
    </source>
</evidence>
<dbReference type="Gene3D" id="2.30.29.30">
    <property type="entry name" value="Pleckstrin-homology domain (PH domain)/Phosphotyrosine-binding domain (PTB)"/>
    <property type="match status" value="1"/>
</dbReference>
<name>A0ABN8T2J8_9CNID</name>
<dbReference type="InterPro" id="IPR001562">
    <property type="entry name" value="Znf_Btk_motif"/>
</dbReference>
<evidence type="ECO:0000256" key="4">
    <source>
        <dbReference type="ARBA" id="ARBA00022771"/>
    </source>
</evidence>